<dbReference type="SUPFAM" id="SSF51735">
    <property type="entry name" value="NAD(P)-binding Rossmann-fold domains"/>
    <property type="match status" value="1"/>
</dbReference>
<dbReference type="RefSeq" id="WP_002177119.1">
    <property type="nucleotide sequence ID" value="NZ_AKWD02000018.1"/>
</dbReference>
<accession>M6VBY3</accession>
<dbReference type="Proteomes" id="UP000012112">
    <property type="component" value="Unassembled WGS sequence"/>
</dbReference>
<sequence>MKIGIFGLGYTGIRIAGILKFQAGIELETFSSNTQIEGTLIFNFSNISTLKIFSEKFSKNSFDLSLVTFPIQKLSDPFAFLDVLFSVSKNSILLGTTSIYQRFPDIVESTPILKDHDRFVLEEDWLRRGGKILRLCGIYGPLRNPADWIRKGLVRKNSRQLNLIHGDDVAFAVSLLIQKIQTAGWDVIPNVLNLSDNQWHTWKEIFSFLEEHNKISETPLEESSKEDCFIDSEKIRILLPNLQTKNFWIELETLEGIGRRNEK</sequence>
<dbReference type="STRING" id="28182.GCA_001568325_02874"/>
<dbReference type="PANTHER" id="PTHR40129:SF2">
    <property type="entry name" value="KETOPANTOATE REDUCTASE N-TERMINAL DOMAIN-CONTAINING PROTEIN"/>
    <property type="match status" value="1"/>
</dbReference>
<dbReference type="InterPro" id="IPR036291">
    <property type="entry name" value="NAD(P)-bd_dom_sf"/>
</dbReference>
<dbReference type="PANTHER" id="PTHR40129">
    <property type="entry name" value="KETOPANTOATE REDUCTASE N-TERMINAL DOMAIN-CONTAINING PROTEIN"/>
    <property type="match status" value="1"/>
</dbReference>
<gene>
    <name evidence="1" type="ORF">LEP1GSC172_0912</name>
</gene>
<evidence type="ECO:0008006" key="3">
    <source>
        <dbReference type="Google" id="ProtNLM"/>
    </source>
</evidence>
<evidence type="ECO:0000313" key="2">
    <source>
        <dbReference type="Proteomes" id="UP000012112"/>
    </source>
</evidence>
<organism evidence="1 2">
    <name type="scientific">Leptospira noguchii</name>
    <dbReference type="NCBI Taxonomy" id="28182"/>
    <lineage>
        <taxon>Bacteria</taxon>
        <taxon>Pseudomonadati</taxon>
        <taxon>Spirochaetota</taxon>
        <taxon>Spirochaetia</taxon>
        <taxon>Leptospirales</taxon>
        <taxon>Leptospiraceae</taxon>
        <taxon>Leptospira</taxon>
    </lineage>
</organism>
<proteinExistence type="predicted"/>
<reference evidence="1 2" key="1">
    <citation type="submission" date="2013-01" db="EMBL/GenBank/DDBJ databases">
        <authorList>
            <person name="Harkins D.M."/>
            <person name="Durkin A.S."/>
            <person name="Brinkac L.M."/>
            <person name="Haft D.H."/>
            <person name="Selengut J.D."/>
            <person name="Sanka R."/>
            <person name="DePew J."/>
            <person name="Purushe J."/>
            <person name="Matthias M.A."/>
            <person name="Vinetz J.M."/>
            <person name="Sutton G.G."/>
            <person name="Nierman W.C."/>
            <person name="Fouts D.E."/>
        </authorList>
    </citation>
    <scope>NUCLEOTIDE SEQUENCE [LARGE SCALE GENOMIC DNA]</scope>
    <source>
        <strain evidence="1 2">HAI1536</strain>
    </source>
</reference>
<dbReference type="EMBL" id="AKWD02000018">
    <property type="protein sequence ID" value="EMO54967.1"/>
    <property type="molecule type" value="Genomic_DNA"/>
</dbReference>
<dbReference type="OrthoDB" id="9808276at2"/>
<name>M6VBY3_9LEPT</name>
<comment type="caution">
    <text evidence="1">The sequence shown here is derived from an EMBL/GenBank/DDBJ whole genome shotgun (WGS) entry which is preliminary data.</text>
</comment>
<protein>
    <recommendedName>
        <fullName evidence="3">NAD(P)-dependent oxidoreductase</fullName>
    </recommendedName>
</protein>
<dbReference type="AlphaFoldDB" id="M6VBY3"/>
<evidence type="ECO:0000313" key="1">
    <source>
        <dbReference type="EMBL" id="EMO54967.1"/>
    </source>
</evidence>
<dbReference type="Gene3D" id="3.40.50.720">
    <property type="entry name" value="NAD(P)-binding Rossmann-like Domain"/>
    <property type="match status" value="1"/>
</dbReference>